<organism evidence="1 2">
    <name type="scientific">Virgibacillus salarius</name>
    <dbReference type="NCBI Taxonomy" id="447199"/>
    <lineage>
        <taxon>Bacteria</taxon>
        <taxon>Bacillati</taxon>
        <taxon>Bacillota</taxon>
        <taxon>Bacilli</taxon>
        <taxon>Bacillales</taxon>
        <taxon>Bacillaceae</taxon>
        <taxon>Virgibacillus</taxon>
    </lineage>
</organism>
<evidence type="ECO:0000313" key="2">
    <source>
        <dbReference type="Proteomes" id="UP000675284"/>
    </source>
</evidence>
<comment type="caution">
    <text evidence="1">The sequence shown here is derived from an EMBL/GenBank/DDBJ whole genome shotgun (WGS) entry which is preliminary data.</text>
</comment>
<dbReference type="RefSeq" id="WP_166529925.1">
    <property type="nucleotide sequence ID" value="NZ_JAGSOT010000005.1"/>
</dbReference>
<dbReference type="AlphaFoldDB" id="A0A941IA31"/>
<dbReference type="Pfam" id="PF10011">
    <property type="entry name" value="DUF2254"/>
    <property type="match status" value="1"/>
</dbReference>
<dbReference type="InterPro" id="IPR018723">
    <property type="entry name" value="DUF2254_membrane"/>
</dbReference>
<dbReference type="Proteomes" id="UP000675284">
    <property type="component" value="Unassembled WGS sequence"/>
</dbReference>
<reference evidence="1" key="1">
    <citation type="submission" date="2021-04" db="EMBL/GenBank/DDBJ databases">
        <title>Isolation and polyphasic classification of algal microorganism.</title>
        <authorList>
            <person name="Wang S."/>
        </authorList>
    </citation>
    <scope>NUCLEOTIDE SEQUENCE</scope>
    <source>
        <strain evidence="1">720a</strain>
    </source>
</reference>
<dbReference type="EMBL" id="JAGSOT010000005">
    <property type="protein sequence ID" value="MBR7794987.1"/>
    <property type="molecule type" value="Genomic_DNA"/>
</dbReference>
<name>A0A941IA31_9BACI</name>
<gene>
    <name evidence="1" type="ORF">KCX74_02900</name>
</gene>
<evidence type="ECO:0000313" key="1">
    <source>
        <dbReference type="EMBL" id="MBR7794987.1"/>
    </source>
</evidence>
<keyword evidence="2" id="KW-1185">Reference proteome</keyword>
<accession>A0A941IA31</accession>
<sequence>METYRKELHTVSTPLSGYVQLILFNELIEEAQKDNILLKMEVRVGSFSYWGPGAGAIDESKYIQLIRIGHKETEIQDLKFGLNKLAEIAIKSIGNDDPKTASNTIYQVTDLLLYLEQRTTFSPYLMDNNHQVRLLLGVDNFEYHLYQGLGIIRHYSQKNHIIAALARLAESINE</sequence>
<protein>
    <submittedName>
        <fullName evidence="1">DUF2254 domain-containing protein</fullName>
    </submittedName>
</protein>
<proteinExistence type="predicted"/>